<evidence type="ECO:0000313" key="6">
    <source>
        <dbReference type="Proteomes" id="UP001302429"/>
    </source>
</evidence>
<gene>
    <name evidence="5" type="ORF">RB602_04390</name>
</gene>
<dbReference type="CDD" id="cd00088">
    <property type="entry name" value="HPT"/>
    <property type="match status" value="1"/>
</dbReference>
<dbReference type="SUPFAM" id="SSF47226">
    <property type="entry name" value="Histidine-containing phosphotransfer domain, HPT domain"/>
    <property type="match status" value="1"/>
</dbReference>
<evidence type="ECO:0000256" key="1">
    <source>
        <dbReference type="ARBA" id="ARBA00023012"/>
    </source>
</evidence>
<feature type="region of interest" description="Disordered" evidence="3">
    <location>
        <begin position="125"/>
        <end position="144"/>
    </location>
</feature>
<sequence length="144" mass="16015">MVTQPETVLINWSSYADTRAGLGADFARILGYFREDGTKSVAAIEEAMRASDAAKLVIPAHTLKGDSAQFGADRLSALAEQIEMTARRCVELRQQPDELLQSVVMLRQVFEQSLDALEKETNPLVQRRSFGRRNEPADTSFGRI</sequence>
<organism evidence="5 6">
    <name type="scientific">Alterisphingorhabdus coralli</name>
    <dbReference type="NCBI Taxonomy" id="3071408"/>
    <lineage>
        <taxon>Bacteria</taxon>
        <taxon>Pseudomonadati</taxon>
        <taxon>Pseudomonadota</taxon>
        <taxon>Alphaproteobacteria</taxon>
        <taxon>Sphingomonadales</taxon>
        <taxon>Sphingomonadaceae</taxon>
        <taxon>Alterisphingorhabdus (ex Yan et al. 2024)</taxon>
    </lineage>
</organism>
<dbReference type="RefSeq" id="WP_317083305.1">
    <property type="nucleotide sequence ID" value="NZ_CP136594.1"/>
</dbReference>
<evidence type="ECO:0000313" key="5">
    <source>
        <dbReference type="EMBL" id="WOE75962.1"/>
    </source>
</evidence>
<dbReference type="KEGG" id="acoa:RB602_04390"/>
<dbReference type="Proteomes" id="UP001302429">
    <property type="component" value="Chromosome"/>
</dbReference>
<protein>
    <submittedName>
        <fullName evidence="5">Hpt domain-containing protein</fullName>
    </submittedName>
</protein>
<keyword evidence="2" id="KW-0597">Phosphoprotein</keyword>
<dbReference type="Gene3D" id="1.20.120.160">
    <property type="entry name" value="HPT domain"/>
    <property type="match status" value="1"/>
</dbReference>
<dbReference type="GO" id="GO:0004672">
    <property type="term" value="F:protein kinase activity"/>
    <property type="evidence" value="ECO:0007669"/>
    <property type="project" value="UniProtKB-ARBA"/>
</dbReference>
<dbReference type="InterPro" id="IPR008207">
    <property type="entry name" value="Sig_transdc_His_kin_Hpt_dom"/>
</dbReference>
<evidence type="ECO:0000256" key="3">
    <source>
        <dbReference type="SAM" id="MobiDB-lite"/>
    </source>
</evidence>
<feature type="modified residue" description="Phosphohistidine" evidence="2">
    <location>
        <position position="61"/>
    </location>
</feature>
<accession>A0AA97I1D9</accession>
<evidence type="ECO:0000259" key="4">
    <source>
        <dbReference type="PROSITE" id="PS50894"/>
    </source>
</evidence>
<dbReference type="PROSITE" id="PS50894">
    <property type="entry name" value="HPT"/>
    <property type="match status" value="1"/>
</dbReference>
<dbReference type="AlphaFoldDB" id="A0AA97I1D9"/>
<keyword evidence="1" id="KW-0902">Two-component regulatory system</keyword>
<dbReference type="EMBL" id="CP136594">
    <property type="protein sequence ID" value="WOE75962.1"/>
    <property type="molecule type" value="Genomic_DNA"/>
</dbReference>
<keyword evidence="6" id="KW-1185">Reference proteome</keyword>
<proteinExistence type="predicted"/>
<feature type="domain" description="HPt" evidence="4">
    <location>
        <begin position="22"/>
        <end position="117"/>
    </location>
</feature>
<dbReference type="InterPro" id="IPR036641">
    <property type="entry name" value="HPT_dom_sf"/>
</dbReference>
<reference evidence="5 6" key="1">
    <citation type="submission" date="2023-10" db="EMBL/GenBank/DDBJ databases">
        <title>Complete genome sequence of a Sphingomonadaceae bacterium.</title>
        <authorList>
            <person name="Yan C."/>
        </authorList>
    </citation>
    <scope>NUCLEOTIDE SEQUENCE [LARGE SCALE GENOMIC DNA]</scope>
    <source>
        <strain evidence="5 6">SCSIO 66989</strain>
    </source>
</reference>
<name>A0AA97I1D9_9SPHN</name>
<evidence type="ECO:0000256" key="2">
    <source>
        <dbReference type="PROSITE-ProRule" id="PRU00110"/>
    </source>
</evidence>
<dbReference type="Pfam" id="PF01627">
    <property type="entry name" value="Hpt"/>
    <property type="match status" value="1"/>
</dbReference>
<dbReference type="GO" id="GO:0000160">
    <property type="term" value="P:phosphorelay signal transduction system"/>
    <property type="evidence" value="ECO:0007669"/>
    <property type="project" value="UniProtKB-KW"/>
</dbReference>